<feature type="transmembrane region" description="Helical" evidence="2">
    <location>
        <begin position="150"/>
        <end position="169"/>
    </location>
</feature>
<dbReference type="RefSeq" id="WP_051403701.1">
    <property type="nucleotide sequence ID" value="NZ_VLJS01000109.1"/>
</dbReference>
<sequence length="208" mass="22561">MTRLPQPARDRAADHPAPPGHHDPQAPGWRAVLLRALGSGAVASIISTLVVSARSRWRSGSVPAGTNAASQWVWDWPARHASGWSARHTLLGYAIHHASSLLWAGGYEAWGHRRPADPPLLRAAGIAALAYVVDYHVVPRRLSPGFENRIGASGVAAAYAGFALGLALCDLVKARRHGSAPARAQRRAELVQPRQHAQRQRRQQQRQP</sequence>
<keyword evidence="2" id="KW-1133">Transmembrane helix</keyword>
<organism evidence="3 4">
    <name type="scientific">Pseudoxanthomonas taiwanensis J19</name>
    <dbReference type="NCBI Taxonomy" id="935569"/>
    <lineage>
        <taxon>Bacteria</taxon>
        <taxon>Pseudomonadati</taxon>
        <taxon>Pseudomonadota</taxon>
        <taxon>Gammaproteobacteria</taxon>
        <taxon>Lysobacterales</taxon>
        <taxon>Lysobacteraceae</taxon>
        <taxon>Pseudoxanthomonas</taxon>
    </lineage>
</organism>
<feature type="region of interest" description="Disordered" evidence="1">
    <location>
        <begin position="182"/>
        <end position="208"/>
    </location>
</feature>
<keyword evidence="2" id="KW-0472">Membrane</keyword>
<evidence type="ECO:0000256" key="2">
    <source>
        <dbReference type="SAM" id="Phobius"/>
    </source>
</evidence>
<gene>
    <name evidence="3" type="ORF">L613_007600000170</name>
</gene>
<reference evidence="3 4" key="1">
    <citation type="submission" date="2019-07" db="EMBL/GenBank/DDBJ databases">
        <title>Genome sequencing of lignin-degrading bacterial isolates.</title>
        <authorList>
            <person name="Gladden J."/>
        </authorList>
    </citation>
    <scope>NUCLEOTIDE SEQUENCE [LARGE SCALE GENOMIC DNA]</scope>
    <source>
        <strain evidence="3 4">J19</strain>
    </source>
</reference>
<proteinExistence type="predicted"/>
<dbReference type="EMBL" id="VLJS01000109">
    <property type="protein sequence ID" value="TWH03948.1"/>
    <property type="molecule type" value="Genomic_DNA"/>
</dbReference>
<evidence type="ECO:0000256" key="1">
    <source>
        <dbReference type="SAM" id="MobiDB-lite"/>
    </source>
</evidence>
<evidence type="ECO:0000313" key="4">
    <source>
        <dbReference type="Proteomes" id="UP000321583"/>
    </source>
</evidence>
<comment type="caution">
    <text evidence="3">The sequence shown here is derived from an EMBL/GenBank/DDBJ whole genome shotgun (WGS) entry which is preliminary data.</text>
</comment>
<feature type="region of interest" description="Disordered" evidence="1">
    <location>
        <begin position="1"/>
        <end position="26"/>
    </location>
</feature>
<dbReference type="AlphaFoldDB" id="A0A562D2Z9"/>
<keyword evidence="4" id="KW-1185">Reference proteome</keyword>
<keyword evidence="2" id="KW-0812">Transmembrane</keyword>
<dbReference type="Proteomes" id="UP000321583">
    <property type="component" value="Unassembled WGS sequence"/>
</dbReference>
<feature type="compositionally biased region" description="Basic residues" evidence="1">
    <location>
        <begin position="196"/>
        <end position="208"/>
    </location>
</feature>
<protein>
    <submittedName>
        <fullName evidence="3">Uncharacterized protein</fullName>
    </submittedName>
</protein>
<evidence type="ECO:0000313" key="3">
    <source>
        <dbReference type="EMBL" id="TWH03948.1"/>
    </source>
</evidence>
<name>A0A562D2Z9_9GAMM</name>
<feature type="compositionally biased region" description="Basic and acidic residues" evidence="1">
    <location>
        <begin position="8"/>
        <end position="24"/>
    </location>
</feature>
<accession>A0A562D2Z9</accession>